<dbReference type="EMBL" id="CP029510">
    <property type="protein sequence ID" value="AYU76883.1"/>
    <property type="molecule type" value="Genomic_DNA"/>
</dbReference>
<proteinExistence type="predicted"/>
<dbReference type="PhylomeDB" id="E9BAV0"/>
<evidence type="ECO:0000313" key="3">
    <source>
        <dbReference type="Proteomes" id="UP000008980"/>
    </source>
</evidence>
<dbReference type="OrthoDB" id="265424at2759"/>
<dbReference type="VEuPathDB" id="TriTrypDB:LdCL_110017200"/>
<evidence type="ECO:0000313" key="2">
    <source>
        <dbReference type="EMBL" id="CBZ32375.1"/>
    </source>
</evidence>
<dbReference type="KEGG" id="ldo:LDBPK_111120"/>
<dbReference type="Proteomes" id="UP000008980">
    <property type="component" value="Chromosome 11"/>
</dbReference>
<reference evidence="2 3" key="1">
    <citation type="journal article" date="2011" name="Genome Res.">
        <title>Whole genome sequencing of multiple Leishmania donovani clinical isolates provides insights into population structure and mechanisms of drug resistance.</title>
        <authorList>
            <person name="Downing T."/>
            <person name="Imamura H."/>
            <person name="Decuypere S."/>
            <person name="Clark T.G."/>
            <person name="Coombs G.H."/>
            <person name="Cotton J.A."/>
            <person name="Hilley J.D."/>
            <person name="de Doncker S."/>
            <person name="Maes I."/>
            <person name="Mottram J.C."/>
            <person name="Quail M.A."/>
            <person name="Rijal S."/>
            <person name="Sanders M."/>
            <person name="Schonian G."/>
            <person name="Stark O."/>
            <person name="Sundar S."/>
            <person name="Vanaerschot M."/>
            <person name="Hertz-Fowler C."/>
            <person name="Dujardin J.C."/>
            <person name="Berriman M."/>
        </authorList>
    </citation>
    <scope>NUCLEOTIDE SEQUENCE [LARGE SCALE GENOMIC DNA]</scope>
    <source>
        <strain evidence="2 3">BPK282A1</strain>
    </source>
</reference>
<reference evidence="2" key="2">
    <citation type="submission" date="2011-01" db="EMBL/GenBank/DDBJ databases">
        <authorList>
            <person name="Zhao B.P."/>
            <person name="Ren Z.A."/>
            <person name="Li C.D."/>
        </authorList>
    </citation>
    <scope>NUCLEOTIDE SEQUENCE</scope>
    <source>
        <strain evidence="2">BPK282A1</strain>
    </source>
</reference>
<protein>
    <submittedName>
        <fullName evidence="2">Uncharacterized protein</fullName>
    </submittedName>
</protein>
<dbReference type="OMA" id="ALWMSTK"/>
<accession>E9BAV0</accession>
<evidence type="ECO:0000313" key="4">
    <source>
        <dbReference type="Proteomes" id="UP000274082"/>
    </source>
</evidence>
<sequence>MMPLTLVDAYALALRTLDPAAWELFGALEDRILHSAAFLLGRVELTALRPAVKDSATALSRTAASCVQPTVTSGVRDAEGTDIASVSAEMLRYLRETLQAGAAHTFQTRLDSPTTSAPARLVKDLSRVREQVASAQSPSSSSRCPGLVLAELSILCQTVLALSALWMSTKFWATLCESSTLSALVACFLRLSSPPSKDETVAASYLQCGTVGPVASAERGPCTDDAPDVVPMEPANADQLCLASTPPSSSLAPVPLEQRSCEETCSAQAGVAGGLEGGAACVSSEIIINGYEDISCSPLAPMTWLDGNVADAAESLARDIEDVEIILLRCSEYAVPV</sequence>
<dbReference type="VEuPathDB" id="TriTrypDB:LdBPK_111120.1"/>
<reference evidence="3" key="3">
    <citation type="submission" date="2011-02" db="EMBL/GenBank/DDBJ databases">
        <title>Whole genome sequencing of Leishmania donovani clinical lines reveals dynamic variation related to drug resistance.</title>
        <authorList>
            <person name="Downing T."/>
            <person name="Imamura H."/>
            <person name="Sanders M."/>
            <person name="Decuypere S."/>
            <person name="Hertz-Fowler C."/>
            <person name="Clark T.G."/>
            <person name="Rijal S."/>
            <person name="Sundar S."/>
            <person name="Quail M.A."/>
            <person name="De Doncker S."/>
            <person name="Maes I."/>
            <person name="Vanaerschot M."/>
            <person name="Stark O."/>
            <person name="Schonian G."/>
            <person name="Dujardin J.C."/>
            <person name="Berriman M."/>
        </authorList>
    </citation>
    <scope>NUCLEOTIDE SEQUENCE [LARGE SCALE GENOMIC DNA]</scope>
    <source>
        <strain evidence="3">BPK282A1</strain>
    </source>
</reference>
<dbReference type="RefSeq" id="XP_003859087.1">
    <property type="nucleotide sequence ID" value="XM_003859039.1"/>
</dbReference>
<dbReference type="GeneID" id="13389860"/>
<dbReference type="VEuPathDB" id="TriTrypDB:LDHU3_11.1360"/>
<organism evidence="2 3">
    <name type="scientific">Leishmania donovani</name>
    <dbReference type="NCBI Taxonomy" id="5661"/>
    <lineage>
        <taxon>Eukaryota</taxon>
        <taxon>Discoba</taxon>
        <taxon>Euglenozoa</taxon>
        <taxon>Kinetoplastea</taxon>
        <taxon>Metakinetoplastina</taxon>
        <taxon>Trypanosomatida</taxon>
        <taxon>Trypanosomatidae</taxon>
        <taxon>Leishmaniinae</taxon>
        <taxon>Leishmania</taxon>
    </lineage>
</organism>
<gene>
    <name evidence="2" type="ORF">LDBPK_111120</name>
    <name evidence="1" type="ORF">LdCL_110017200</name>
</gene>
<keyword evidence="4" id="KW-1185">Reference proteome</keyword>
<reference evidence="1 4" key="4">
    <citation type="journal article" date="2018" name="Sci. Rep.">
        <title>A complete Leishmania donovani reference genome identifies novel genetic variations associated with virulence.</title>
        <authorList>
            <person name="Lypaczewski P."/>
            <person name="Hoshizaki J."/>
            <person name="Zhang W.-W."/>
            <person name="McCall L.-I."/>
            <person name="Torcivia-Rodriguez J."/>
            <person name="Simonyan V."/>
            <person name="Kaur A."/>
            <person name="Dewar K."/>
            <person name="Matlashewski G."/>
        </authorList>
    </citation>
    <scope>NUCLEOTIDE SEQUENCE [LARGE SCALE GENOMIC DNA]</scope>
    <source>
        <strain evidence="1 4">LdCL</strain>
    </source>
</reference>
<dbReference type="AlphaFoldDB" id="E9BAV0"/>
<evidence type="ECO:0000313" key="1">
    <source>
        <dbReference type="EMBL" id="AYU76883.1"/>
    </source>
</evidence>
<accession>A0A3Q8I948</accession>
<name>E9BAV0_LEIDO</name>
<dbReference type="Proteomes" id="UP000274082">
    <property type="component" value="Chromosome 11"/>
</dbReference>
<dbReference type="EMBL" id="FR799598">
    <property type="protein sequence ID" value="CBZ32375.1"/>
    <property type="molecule type" value="Genomic_DNA"/>
</dbReference>